<dbReference type="EMBL" id="LXQA010389924">
    <property type="protein sequence ID" value="MCI48678.1"/>
    <property type="molecule type" value="Genomic_DNA"/>
</dbReference>
<organism evidence="2 3">
    <name type="scientific">Trifolium medium</name>
    <dbReference type="NCBI Taxonomy" id="97028"/>
    <lineage>
        <taxon>Eukaryota</taxon>
        <taxon>Viridiplantae</taxon>
        <taxon>Streptophyta</taxon>
        <taxon>Embryophyta</taxon>
        <taxon>Tracheophyta</taxon>
        <taxon>Spermatophyta</taxon>
        <taxon>Magnoliopsida</taxon>
        <taxon>eudicotyledons</taxon>
        <taxon>Gunneridae</taxon>
        <taxon>Pentapetalae</taxon>
        <taxon>rosids</taxon>
        <taxon>fabids</taxon>
        <taxon>Fabales</taxon>
        <taxon>Fabaceae</taxon>
        <taxon>Papilionoideae</taxon>
        <taxon>50 kb inversion clade</taxon>
        <taxon>NPAAA clade</taxon>
        <taxon>Hologalegina</taxon>
        <taxon>IRL clade</taxon>
        <taxon>Trifolieae</taxon>
        <taxon>Trifolium</taxon>
    </lineage>
</organism>
<feature type="region of interest" description="Disordered" evidence="1">
    <location>
        <begin position="32"/>
        <end position="51"/>
    </location>
</feature>
<feature type="region of interest" description="Disordered" evidence="1">
    <location>
        <begin position="1"/>
        <end position="23"/>
    </location>
</feature>
<feature type="compositionally biased region" description="Basic and acidic residues" evidence="1">
    <location>
        <begin position="42"/>
        <end position="51"/>
    </location>
</feature>
<evidence type="ECO:0000313" key="3">
    <source>
        <dbReference type="Proteomes" id="UP000265520"/>
    </source>
</evidence>
<protein>
    <submittedName>
        <fullName evidence="2">Uncharacterized protein</fullName>
    </submittedName>
</protein>
<dbReference type="AlphaFoldDB" id="A0A392SIF7"/>
<feature type="non-terminal residue" evidence="2">
    <location>
        <position position="51"/>
    </location>
</feature>
<keyword evidence="3" id="KW-1185">Reference proteome</keyword>
<feature type="compositionally biased region" description="Polar residues" evidence="1">
    <location>
        <begin position="12"/>
        <end position="21"/>
    </location>
</feature>
<evidence type="ECO:0000313" key="2">
    <source>
        <dbReference type="EMBL" id="MCI48678.1"/>
    </source>
</evidence>
<reference evidence="2 3" key="1">
    <citation type="journal article" date="2018" name="Front. Plant Sci.">
        <title>Red Clover (Trifolium pratense) and Zigzag Clover (T. medium) - A Picture of Genomic Similarities and Differences.</title>
        <authorList>
            <person name="Dluhosova J."/>
            <person name="Istvanek J."/>
            <person name="Nedelnik J."/>
            <person name="Repkova J."/>
        </authorList>
    </citation>
    <scope>NUCLEOTIDE SEQUENCE [LARGE SCALE GENOMIC DNA]</scope>
    <source>
        <strain evidence="3">cv. 10/8</strain>
        <tissue evidence="2">Leaf</tissue>
    </source>
</reference>
<name>A0A392SIF7_9FABA</name>
<evidence type="ECO:0000256" key="1">
    <source>
        <dbReference type="SAM" id="MobiDB-lite"/>
    </source>
</evidence>
<accession>A0A392SIF7</accession>
<comment type="caution">
    <text evidence="2">The sequence shown here is derived from an EMBL/GenBank/DDBJ whole genome shotgun (WGS) entry which is preliminary data.</text>
</comment>
<sequence>MERVMASDMLGSRTTLPSDTTPGYIAWSPETDAAVQEETETETAKVTEMLR</sequence>
<proteinExistence type="predicted"/>
<dbReference type="Proteomes" id="UP000265520">
    <property type="component" value="Unassembled WGS sequence"/>
</dbReference>